<dbReference type="EMBL" id="CADCSZ010000051">
    <property type="protein sequence ID" value="CAA9224217.1"/>
    <property type="molecule type" value="Genomic_DNA"/>
</dbReference>
<organism evidence="5">
    <name type="scientific">uncultured Acidimicrobiales bacterium</name>
    <dbReference type="NCBI Taxonomy" id="310071"/>
    <lineage>
        <taxon>Bacteria</taxon>
        <taxon>Bacillati</taxon>
        <taxon>Actinomycetota</taxon>
        <taxon>Acidimicrobiia</taxon>
        <taxon>Acidimicrobiales</taxon>
        <taxon>environmental samples</taxon>
    </lineage>
</organism>
<feature type="domain" description="Glycoside hydrolase family 57 N-terminal" evidence="4">
    <location>
        <begin position="101"/>
        <end position="265"/>
    </location>
</feature>
<dbReference type="Pfam" id="PF12055">
    <property type="entry name" value="DUF3536"/>
    <property type="match status" value="1"/>
</dbReference>
<dbReference type="PANTHER" id="PTHR36306">
    <property type="entry name" value="ALPHA-AMYLASE-RELATED-RELATED"/>
    <property type="match status" value="1"/>
</dbReference>
<dbReference type="Pfam" id="PF03065">
    <property type="entry name" value="Glyco_hydro_57"/>
    <property type="match status" value="1"/>
</dbReference>
<keyword evidence="2 3" id="KW-0119">Carbohydrate metabolism</keyword>
<gene>
    <name evidence="5" type="ORF">AVDCRST_MAG76-875</name>
</gene>
<dbReference type="GO" id="GO:0005975">
    <property type="term" value="P:carbohydrate metabolic process"/>
    <property type="evidence" value="ECO:0007669"/>
    <property type="project" value="InterPro"/>
</dbReference>
<evidence type="ECO:0000256" key="2">
    <source>
        <dbReference type="ARBA" id="ARBA00023277"/>
    </source>
</evidence>
<dbReference type="InterPro" id="IPR004300">
    <property type="entry name" value="Glyco_hydro_57_N"/>
</dbReference>
<sequence>MGVTFVVHGHFYQPPRENPWTEEVAREPSAAPFHDWNERITYESYRPNGAARVVDERNRVLALVDNYGLLSFNVGPTLSSWLQLHAPDVLERMVADGAGAIAQAYGHIILPLASERDVRTQVRWGLADVRHRFGREAQGMWLAECAVSEEVLAVLAEEGVGFTILAPHQVAAVRRLADGAGWQQVASAPDTRRPYRWQHPSRPDLGLDLVVYDGGLSNDVAFGLGRMASAELVRRAAAAGEGLAVVATDGETFGHHHRWAERSIAYALAVEAPRQGVTSATLPAALATIRPMVQARVRTSSWSCAHGVGRWQEDCGCSTGGQPGDDQRWRAPLRAALDVLRDALYEVVERRGPSLLRDPWAARDAYVEVLLGACTPDAFAAEHVVGDRVDAFTLLEALRGGMAMYTSCGWFFHDLAGLETVQVLRYAARVIDLLEELGEPAPTEELLALLATARSNRQEEGDGAQVWRTHVEPARVGPARAAAHLALASVLADQSPPTRLAAWEVEVVGHARHERGSVALATGVATLRHRRTGRITAHAYAAVRLGGLEVLGATRPADPARDGGDVRSLRRAFLRGAPVTALLRELGQRFGPQEFDVTSALPGSAEELLGDVASRLVDRFVAELAHLVNDARPTLEALVAAGYPLPSELALPAEVALAAQVEALVAARSGSTDSFDHDEAIALVRSPLAGTIAIDTPATRRLLGEVVETAIGKAVAGEPGGAGSALRSLRLAEDLGVDVDLTRAQEAVYQALIADARPELQPLGEALGLAVDALGLPS</sequence>
<protein>
    <submittedName>
        <fullName evidence="5">GH57</fullName>
    </submittedName>
</protein>
<dbReference type="GO" id="GO:0003824">
    <property type="term" value="F:catalytic activity"/>
    <property type="evidence" value="ECO:0007669"/>
    <property type="project" value="InterPro"/>
</dbReference>
<evidence type="ECO:0000313" key="5">
    <source>
        <dbReference type="EMBL" id="CAA9224217.1"/>
    </source>
</evidence>
<dbReference type="SUPFAM" id="SSF88713">
    <property type="entry name" value="Glycoside hydrolase/deacetylase"/>
    <property type="match status" value="1"/>
</dbReference>
<comment type="similarity">
    <text evidence="1 3">Belongs to the glycosyl hydrolase 57 family.</text>
</comment>
<evidence type="ECO:0000256" key="3">
    <source>
        <dbReference type="RuleBase" id="RU361196"/>
    </source>
</evidence>
<proteinExistence type="inferred from homology"/>
<dbReference type="InterPro" id="IPR027291">
    <property type="entry name" value="Glyco_hydro_38_N_sf"/>
</dbReference>
<dbReference type="InterPro" id="IPR021923">
    <property type="entry name" value="DUF3536"/>
</dbReference>
<reference evidence="5" key="1">
    <citation type="submission" date="2020-02" db="EMBL/GenBank/DDBJ databases">
        <authorList>
            <person name="Meier V. D."/>
        </authorList>
    </citation>
    <scope>NUCLEOTIDE SEQUENCE</scope>
    <source>
        <strain evidence="5">AVDCRST_MAG76</strain>
    </source>
</reference>
<name>A0A6J4HII3_9ACTN</name>
<dbReference type="AlphaFoldDB" id="A0A6J4HII3"/>
<dbReference type="InterPro" id="IPR011330">
    <property type="entry name" value="Glyco_hydro/deAcase_b/a-brl"/>
</dbReference>
<dbReference type="Gene3D" id="3.20.110.10">
    <property type="entry name" value="Glycoside hydrolase 38, N terminal domain"/>
    <property type="match status" value="1"/>
</dbReference>
<accession>A0A6J4HII3</accession>
<dbReference type="InterPro" id="IPR052046">
    <property type="entry name" value="GH57_Enzymes"/>
</dbReference>
<evidence type="ECO:0000256" key="1">
    <source>
        <dbReference type="ARBA" id="ARBA00006821"/>
    </source>
</evidence>
<evidence type="ECO:0000259" key="4">
    <source>
        <dbReference type="Pfam" id="PF03065"/>
    </source>
</evidence>
<dbReference type="PANTHER" id="PTHR36306:SF3">
    <property type="entry name" value="GLYCOSIDE HYDROLASE FAMILY 57"/>
    <property type="match status" value="1"/>
</dbReference>